<evidence type="ECO:0000313" key="1">
    <source>
        <dbReference type="EMBL" id="KAF2883737.1"/>
    </source>
</evidence>
<dbReference type="OrthoDB" id="5987015at2759"/>
<accession>A0A8K0G0J5</accession>
<protein>
    <submittedName>
        <fullName evidence="1">Uncharacterized protein</fullName>
    </submittedName>
</protein>
<keyword evidence="2" id="KW-1185">Reference proteome</keyword>
<proteinExistence type="predicted"/>
<gene>
    <name evidence="1" type="ORF">ILUMI_22426</name>
</gene>
<dbReference type="AlphaFoldDB" id="A0A8K0G0J5"/>
<evidence type="ECO:0000313" key="2">
    <source>
        <dbReference type="Proteomes" id="UP000801492"/>
    </source>
</evidence>
<dbReference type="Proteomes" id="UP000801492">
    <property type="component" value="Unassembled WGS sequence"/>
</dbReference>
<organism evidence="1 2">
    <name type="scientific">Ignelater luminosus</name>
    <name type="common">Cucubano</name>
    <name type="synonym">Pyrophorus luminosus</name>
    <dbReference type="NCBI Taxonomy" id="2038154"/>
    <lineage>
        <taxon>Eukaryota</taxon>
        <taxon>Metazoa</taxon>
        <taxon>Ecdysozoa</taxon>
        <taxon>Arthropoda</taxon>
        <taxon>Hexapoda</taxon>
        <taxon>Insecta</taxon>
        <taxon>Pterygota</taxon>
        <taxon>Neoptera</taxon>
        <taxon>Endopterygota</taxon>
        <taxon>Coleoptera</taxon>
        <taxon>Polyphaga</taxon>
        <taxon>Elateriformia</taxon>
        <taxon>Elateroidea</taxon>
        <taxon>Elateridae</taxon>
        <taxon>Agrypninae</taxon>
        <taxon>Pyrophorini</taxon>
        <taxon>Ignelater</taxon>
    </lineage>
</organism>
<sequence length="128" mass="14137">MDMDTYMDLLSLVTPEILKKDTGMRRAITPYERLTASLRFLATGRSYIDLEFTTAVSKQSLSCIVPETCKAIYSVLKKEYLKIILLAHGVSFVQEEEFNASGCIKFCCHPVATAPVTGGGFGVPYCIP</sequence>
<dbReference type="EMBL" id="VTPC01090298">
    <property type="protein sequence ID" value="KAF2883737.1"/>
    <property type="molecule type" value="Genomic_DNA"/>
</dbReference>
<reference evidence="1" key="1">
    <citation type="submission" date="2019-08" db="EMBL/GenBank/DDBJ databases">
        <title>The genome of the North American firefly Photinus pyralis.</title>
        <authorList>
            <consortium name="Photinus pyralis genome working group"/>
            <person name="Fallon T.R."/>
            <person name="Sander Lower S.E."/>
            <person name="Weng J.-K."/>
        </authorList>
    </citation>
    <scope>NUCLEOTIDE SEQUENCE</scope>
    <source>
        <strain evidence="1">TRF0915ILg1</strain>
        <tissue evidence="1">Whole body</tissue>
    </source>
</reference>
<comment type="caution">
    <text evidence="1">The sequence shown here is derived from an EMBL/GenBank/DDBJ whole genome shotgun (WGS) entry which is preliminary data.</text>
</comment>
<name>A0A8K0G0J5_IGNLU</name>